<feature type="domain" description="SPATA31-like" evidence="8">
    <location>
        <begin position="366"/>
        <end position="442"/>
    </location>
</feature>
<feature type="compositionally biased region" description="Pro residues" evidence="6">
    <location>
        <begin position="1419"/>
        <end position="1428"/>
    </location>
</feature>
<feature type="compositionally biased region" description="Basic and acidic residues" evidence="6">
    <location>
        <begin position="1565"/>
        <end position="1574"/>
    </location>
</feature>
<evidence type="ECO:0008006" key="11">
    <source>
        <dbReference type="Google" id="ProtNLM"/>
    </source>
</evidence>
<proteinExistence type="inferred from homology"/>
<feature type="region of interest" description="Disordered" evidence="6">
    <location>
        <begin position="1313"/>
        <end position="1396"/>
    </location>
</feature>
<evidence type="ECO:0000313" key="9">
    <source>
        <dbReference type="EMBL" id="MXQ89459.1"/>
    </source>
</evidence>
<feature type="compositionally biased region" description="Basic and acidic residues" evidence="6">
    <location>
        <begin position="1430"/>
        <end position="1440"/>
    </location>
</feature>
<dbReference type="EMBL" id="VBQZ03000055">
    <property type="protein sequence ID" value="MXQ89459.1"/>
    <property type="molecule type" value="Genomic_DNA"/>
</dbReference>
<feature type="compositionally biased region" description="Basic and acidic residues" evidence="6">
    <location>
        <begin position="1372"/>
        <end position="1383"/>
    </location>
</feature>
<gene>
    <name evidence="9" type="ORF">E5288_WYG000921</name>
</gene>
<comment type="subcellular location">
    <subcellularLocation>
        <location evidence="1">Membrane</location>
        <topology evidence="1">Single-pass membrane protein</topology>
    </subcellularLocation>
</comment>
<keyword evidence="2" id="KW-0812">Transmembrane</keyword>
<sequence length="1638" mass="180286">MAGGPRLHLGSSARPDEPWVRVPVFALHQRQTLRRPDCGSPDARGKPGLASSGRECAAAPVCRPLLPNLQFCGSGDSAVDIGLSFDQSQESLPFKQLSLPSATRTVSQLTNQKSVTQSAAKSATKPATKSVSAISIRQYWAGHQQLRQECRGPELPLDAGALSSSSLEEPRIPVNQHVKKKSNSEGILKKQGSTVDPVQISLQKNPKPYDPGSILFHISVWARAAASGKDSSYLQEPILPEAVEADLGNKLKHFTQWINPDMKGQGHKECILRCKDEKVAKTKTKKAEKSPPSTKRPMKGAKLEKEEGFFDALQCLDSEFQRQSMESVRSSQSCFLPLSSGSSKRSPLLTCATQPENPSHVSVSTSAEARRHSRKEADKLWELLSVMRSQGWLPQEGNVRQILCADPCCQTCNTMALEIQQLLGENTLISPTSGDTSQGSSCQEVLSMSNVTFEQSLEHRSPHSKDLSLPSATLTVSQKSLVQSVAQSPGAAGIHDYWAEHLKLRQGFQVLEGPSGTEEPRISVNLQEMMQSNLSLICGNQVQQPLNPQVSLLTLKQEITTLTHPVALPMVTVLPAHLPFLSPEVLRLLEVHVKKWTHFQRWGLPRRVEESLRQLMPKPPLFYQTVYKQPVSFIHNNTSRFSVEKFGTISYQNWGSGMAGQPTQAFWVSEWCITDPEQRRLYQQIPNHKVLALPSSAVKELSGLYLMSGQQASDSVGPVQPKYSQLFCGLPSLHSESLVDTFLASQGLSNDESMSKPHLKDPFLFKELSFFPLLPKTPTQSTPLSSLSSQDCVAPSAHQQAHINVPFLTLDECEALEWHLLQRQLQLQWDLPDVFQRDQHVQSPVECKPGDKAQSSETLKTFWPGKHVSVLTRELLFPQHTRRVLEYHLQRQLIHHRWGLPQKIQQSIQLLLSPTNQQTISWSSTALDSVNGPQPTSLEATGADDPFSPIVDALSVPMPHLFDQAKAILRGHIDSKCGQIHQGNIPACVYSSWECIIPGGLEVTPFSCILESKPLELQAAADQDLQQEVIPGMPVALDQQQQVSPKAVTEHPKLPGVLSEAAIEKLEITLRHKYLAFLSGLPALYCVALSRAMAPATTSITSPAMITEMVPEPVEFSTEPLTQVTSPEEQGPSPGPGFQEASEALSNTAEEFQVDAQVKGVVEMLPIESQTEPERPSSLGEHILAKMNFHLRKKILEAQIGIPLKARESREQVVGTSEDVCTQESLETLNNQGQPLLQELPIPPDVPCAPDPEWLHLKEQLATESKAVHQKQKQPSSSIVPHSSVHWASGILVSGDMTEAQVLCVQLEASVNNPSLEEPWSPEPRSPELHSPDKSKDSAQVPTLAEKREEPGKPRLAGDHGEGDAGFTLSSTREKSHSVEGQRPEGILLNRTPRSPWQRRHRFHLDASCQHSPRHHPQPKLPELPPGVPRGKDSQKKDLQDSQAKLSVILKPARVPENAQPVVPQASQGQPFPGQLNVGKPSEGQALQGQVFPRQVVQGHTHKRPSLPEYGLINKMKSLLHCITPKTKGKGHEASMSSASEKVASTRKENVEKSLAPAKSPKGRTKTEKTRGDPKAQFPPPEKQMSLAFMDVTHSPGSKLRHHSRSHQLHLASVLGAPRHCPRHCPLVACATQPKNPP</sequence>
<feature type="compositionally biased region" description="Low complexity" evidence="6">
    <location>
        <begin position="1126"/>
        <end position="1140"/>
    </location>
</feature>
<dbReference type="InterPro" id="IPR027970">
    <property type="entry name" value="SPATA31-like"/>
</dbReference>
<evidence type="ECO:0000313" key="10">
    <source>
        <dbReference type="Proteomes" id="UP000322234"/>
    </source>
</evidence>
<evidence type="ECO:0000256" key="1">
    <source>
        <dbReference type="ARBA" id="ARBA00004167"/>
    </source>
</evidence>
<protein>
    <recommendedName>
        <fullName evidence="11">Protein FAM205A</fullName>
    </recommendedName>
</protein>
<feature type="region of interest" description="Disordered" evidence="6">
    <location>
        <begin position="1118"/>
        <end position="1145"/>
    </location>
</feature>
<evidence type="ECO:0000256" key="6">
    <source>
        <dbReference type="SAM" id="MobiDB-lite"/>
    </source>
</evidence>
<feature type="region of interest" description="Disordered" evidence="6">
    <location>
        <begin position="1408"/>
        <end position="1483"/>
    </location>
</feature>
<keyword evidence="3" id="KW-1133">Transmembrane helix</keyword>
<feature type="region of interest" description="Disordered" evidence="6">
    <location>
        <begin position="33"/>
        <end position="53"/>
    </location>
</feature>
<comment type="caution">
    <text evidence="9">The sequence shown here is derived from an EMBL/GenBank/DDBJ whole genome shotgun (WGS) entry which is preliminary data.</text>
</comment>
<feature type="region of interest" description="Disordered" evidence="6">
    <location>
        <begin position="346"/>
        <end position="371"/>
    </location>
</feature>
<accession>A0A6B0RH41</accession>
<organism evidence="9 10">
    <name type="scientific">Bos mutus</name>
    <name type="common">wild yak</name>
    <dbReference type="NCBI Taxonomy" id="72004"/>
    <lineage>
        <taxon>Eukaryota</taxon>
        <taxon>Metazoa</taxon>
        <taxon>Chordata</taxon>
        <taxon>Craniata</taxon>
        <taxon>Vertebrata</taxon>
        <taxon>Euteleostomi</taxon>
        <taxon>Mammalia</taxon>
        <taxon>Eutheria</taxon>
        <taxon>Laurasiatheria</taxon>
        <taxon>Artiodactyla</taxon>
        <taxon>Ruminantia</taxon>
        <taxon>Pecora</taxon>
        <taxon>Bovidae</taxon>
        <taxon>Bovinae</taxon>
        <taxon>Bos</taxon>
    </lineage>
</organism>
<feature type="region of interest" description="Disordered" evidence="6">
    <location>
        <begin position="1527"/>
        <end position="1581"/>
    </location>
</feature>
<dbReference type="Proteomes" id="UP000322234">
    <property type="component" value="Unassembled WGS sequence"/>
</dbReference>
<evidence type="ECO:0000256" key="3">
    <source>
        <dbReference type="ARBA" id="ARBA00022989"/>
    </source>
</evidence>
<feature type="compositionally biased region" description="Basic and acidic residues" evidence="6">
    <location>
        <begin position="1325"/>
        <end position="1337"/>
    </location>
</feature>
<comment type="similarity">
    <text evidence="5">Belongs to the SPATA31 family.</text>
</comment>
<keyword evidence="10" id="KW-1185">Reference proteome</keyword>
<keyword evidence="4" id="KW-0472">Membrane</keyword>
<reference evidence="9" key="1">
    <citation type="submission" date="2019-10" db="EMBL/GenBank/DDBJ databases">
        <title>The sequence and de novo assembly of the wild yak genome.</title>
        <authorList>
            <person name="Liu Y."/>
        </authorList>
    </citation>
    <scope>NUCLEOTIDE SEQUENCE [LARGE SCALE GENOMIC DNA]</scope>
    <source>
        <strain evidence="9">WY2019</strain>
    </source>
</reference>
<dbReference type="GO" id="GO:0016020">
    <property type="term" value="C:membrane"/>
    <property type="evidence" value="ECO:0007669"/>
    <property type="project" value="UniProtKB-SubCell"/>
</dbReference>
<evidence type="ECO:0000256" key="5">
    <source>
        <dbReference type="ARBA" id="ARBA00035009"/>
    </source>
</evidence>
<evidence type="ECO:0000259" key="7">
    <source>
        <dbReference type="Pfam" id="PF14650"/>
    </source>
</evidence>
<feature type="compositionally biased region" description="Basic and acidic residues" evidence="6">
    <location>
        <begin position="1345"/>
        <end position="1363"/>
    </location>
</feature>
<dbReference type="PANTHER" id="PTHR21859:SF15">
    <property type="entry name" value="PROTEIN SPATA31F1-RELATED"/>
    <property type="match status" value="1"/>
</dbReference>
<dbReference type="InterPro" id="IPR039509">
    <property type="entry name" value="SPATA31"/>
</dbReference>
<dbReference type="PANTHER" id="PTHR21859">
    <property type="entry name" value="ACROSOME-SPECIFIC PROTEIN"/>
    <property type="match status" value="1"/>
</dbReference>
<name>A0A6B0RH41_9CETA</name>
<evidence type="ECO:0000256" key="2">
    <source>
        <dbReference type="ARBA" id="ARBA00022692"/>
    </source>
</evidence>
<dbReference type="Pfam" id="PF14650">
    <property type="entry name" value="FAM75"/>
    <property type="match status" value="1"/>
</dbReference>
<evidence type="ECO:0000256" key="4">
    <source>
        <dbReference type="ARBA" id="ARBA00023136"/>
    </source>
</evidence>
<feature type="compositionally biased region" description="Polar residues" evidence="6">
    <location>
        <begin position="346"/>
        <end position="367"/>
    </location>
</feature>
<feature type="domain" description="SPATA31" evidence="7">
    <location>
        <begin position="779"/>
        <end position="911"/>
    </location>
</feature>
<dbReference type="Pfam" id="PF15371">
    <property type="entry name" value="DUF4599"/>
    <property type="match status" value="1"/>
</dbReference>
<evidence type="ECO:0000259" key="8">
    <source>
        <dbReference type="Pfam" id="PF15371"/>
    </source>
</evidence>